<evidence type="ECO:0000313" key="4">
    <source>
        <dbReference type="Proteomes" id="UP000198781"/>
    </source>
</evidence>
<dbReference type="AlphaFoldDB" id="A0A1G6U8F7"/>
<feature type="domain" description="Lysozyme inhibitor LprI-like N-terminal" evidence="2">
    <location>
        <begin position="49"/>
        <end position="134"/>
    </location>
</feature>
<dbReference type="STRING" id="187868.SAMN05192589_10619"/>
<keyword evidence="4" id="KW-1185">Reference proteome</keyword>
<dbReference type="Gene3D" id="1.20.1270.180">
    <property type="match status" value="1"/>
</dbReference>
<evidence type="ECO:0000313" key="3">
    <source>
        <dbReference type="EMBL" id="SDD37670.1"/>
    </source>
</evidence>
<dbReference type="OrthoDB" id="7340239at2"/>
<protein>
    <submittedName>
        <fullName evidence="3">Uncharacterized conserved protein YecT, DUF1311 family</fullName>
    </submittedName>
</protein>
<sequence length="149" mass="16385">MQIPKITTIAKITSRTNRWAALAWGGSVACAALFSTGVQAQAGAACRPEGTVAETNACAVQTFQAADTAISILYSDVMRALSAHERPQLRQEQTAWQRQRTMLCKQGTQSTEGQPEWPRLYHACLTAETEARRQGLMRWLTLDHPSAKP</sequence>
<reference evidence="3 4" key="1">
    <citation type="submission" date="2016-10" db="EMBL/GenBank/DDBJ databases">
        <authorList>
            <person name="de Groot N.N."/>
        </authorList>
    </citation>
    <scope>NUCLEOTIDE SEQUENCE [LARGE SCALE GENOMIC DNA]</scope>
    <source>
        <strain evidence="3 4">DSM 16619</strain>
    </source>
</reference>
<dbReference type="EMBL" id="FMZC01000006">
    <property type="protein sequence ID" value="SDD37670.1"/>
    <property type="molecule type" value="Genomic_DNA"/>
</dbReference>
<feature type="signal peptide" evidence="1">
    <location>
        <begin position="1"/>
        <end position="40"/>
    </location>
</feature>
<evidence type="ECO:0000256" key="1">
    <source>
        <dbReference type="SAM" id="SignalP"/>
    </source>
</evidence>
<dbReference type="PROSITE" id="PS51257">
    <property type="entry name" value="PROKAR_LIPOPROTEIN"/>
    <property type="match status" value="1"/>
</dbReference>
<evidence type="ECO:0000259" key="2">
    <source>
        <dbReference type="Pfam" id="PF07007"/>
    </source>
</evidence>
<dbReference type="InterPro" id="IPR009739">
    <property type="entry name" value="LprI-like_N"/>
</dbReference>
<feature type="chain" id="PRO_5011528774" evidence="1">
    <location>
        <begin position="41"/>
        <end position="149"/>
    </location>
</feature>
<dbReference type="Proteomes" id="UP000198781">
    <property type="component" value="Unassembled WGS sequence"/>
</dbReference>
<gene>
    <name evidence="3" type="ORF">SAMN05192589_10619</name>
</gene>
<accession>A0A1G6U8F7</accession>
<proteinExistence type="predicted"/>
<dbReference type="Pfam" id="PF07007">
    <property type="entry name" value="LprI"/>
    <property type="match status" value="1"/>
</dbReference>
<organism evidence="3 4">
    <name type="scientific">Paracidovorax valerianellae</name>
    <dbReference type="NCBI Taxonomy" id="187868"/>
    <lineage>
        <taxon>Bacteria</taxon>
        <taxon>Pseudomonadati</taxon>
        <taxon>Pseudomonadota</taxon>
        <taxon>Betaproteobacteria</taxon>
        <taxon>Burkholderiales</taxon>
        <taxon>Comamonadaceae</taxon>
        <taxon>Paracidovorax</taxon>
    </lineage>
</organism>
<name>A0A1G6U8F7_9BURK</name>
<dbReference type="RefSeq" id="WP_092743643.1">
    <property type="nucleotide sequence ID" value="NZ_FMZC01000006.1"/>
</dbReference>
<keyword evidence="1" id="KW-0732">Signal</keyword>